<sequence length="125" mass="14226">MRLGAYMWSRPGGRLASVAPKPLAEDSQIEPSGVSWGQRRGLLSIPPWRCRPLCLYSSSLEPPSPGHVARWLWFFFIFLVPERYHSLPGLRFNVEISNYTYKGDENRVFLGGRQVGSEQLVHGRP</sequence>
<keyword evidence="2" id="KW-1185">Reference proteome</keyword>
<evidence type="ECO:0000313" key="1">
    <source>
        <dbReference type="EMBL" id="TQV95485.1"/>
    </source>
</evidence>
<organism evidence="1 2">
    <name type="scientific">Cordyceps javanica</name>
    <dbReference type="NCBI Taxonomy" id="43265"/>
    <lineage>
        <taxon>Eukaryota</taxon>
        <taxon>Fungi</taxon>
        <taxon>Dikarya</taxon>
        <taxon>Ascomycota</taxon>
        <taxon>Pezizomycotina</taxon>
        <taxon>Sordariomycetes</taxon>
        <taxon>Hypocreomycetidae</taxon>
        <taxon>Hypocreales</taxon>
        <taxon>Cordycipitaceae</taxon>
        <taxon>Cordyceps</taxon>
    </lineage>
</organism>
<proteinExistence type="predicted"/>
<dbReference type="EMBL" id="SPUK01000007">
    <property type="protein sequence ID" value="TQV95485.1"/>
    <property type="molecule type" value="Genomic_DNA"/>
</dbReference>
<gene>
    <name evidence="1" type="ORF">IF1G_05314</name>
</gene>
<name>A0A545V181_9HYPO</name>
<reference evidence="1 2" key="1">
    <citation type="journal article" date="2019" name="Appl. Microbiol. Biotechnol.">
        <title>Genome sequence of Isaria javanica and comparative genome analysis insights into family S53 peptidase evolution in fungal entomopathogens.</title>
        <authorList>
            <person name="Lin R."/>
            <person name="Zhang X."/>
            <person name="Xin B."/>
            <person name="Zou M."/>
            <person name="Gao Y."/>
            <person name="Qin F."/>
            <person name="Hu Q."/>
            <person name="Xie B."/>
            <person name="Cheng X."/>
        </authorList>
    </citation>
    <scope>NUCLEOTIDE SEQUENCE [LARGE SCALE GENOMIC DNA]</scope>
    <source>
        <strain evidence="1 2">IJ1G</strain>
    </source>
</reference>
<comment type="caution">
    <text evidence="1">The sequence shown here is derived from an EMBL/GenBank/DDBJ whole genome shotgun (WGS) entry which is preliminary data.</text>
</comment>
<evidence type="ECO:0000313" key="2">
    <source>
        <dbReference type="Proteomes" id="UP000315783"/>
    </source>
</evidence>
<dbReference type="AlphaFoldDB" id="A0A545V181"/>
<accession>A0A545V181</accession>
<dbReference type="Proteomes" id="UP000315783">
    <property type="component" value="Unassembled WGS sequence"/>
</dbReference>
<protein>
    <submittedName>
        <fullName evidence="1">Uncharacterized protein</fullName>
    </submittedName>
</protein>